<dbReference type="InterPro" id="IPR010998">
    <property type="entry name" value="Integrase_recombinase_N"/>
</dbReference>
<name>A0A2U8P2Z9_9BRAD</name>
<feature type="domain" description="Tyr recombinase" evidence="4">
    <location>
        <begin position="366"/>
        <end position="548"/>
    </location>
</feature>
<dbReference type="InterPro" id="IPR050090">
    <property type="entry name" value="Tyrosine_recombinase_XerCD"/>
</dbReference>
<dbReference type="SUPFAM" id="SSF56349">
    <property type="entry name" value="DNA breaking-rejoining enzymes"/>
    <property type="match status" value="1"/>
</dbReference>
<reference evidence="5 6" key="1">
    <citation type="journal article" date="2014" name="Int. J. Syst. Evol. Microbiol.">
        <title>Bradyrhizobium ottawaense sp. nov., a symbiotic nitrogen fixing bacterium from root nodules of soybeans in Canada.</title>
        <authorList>
            <person name="Yu X."/>
            <person name="Cloutier S."/>
            <person name="Tambong J.T."/>
            <person name="Bromfield E.S."/>
        </authorList>
    </citation>
    <scope>NUCLEOTIDE SEQUENCE [LARGE SCALE GENOMIC DNA]</scope>
    <source>
        <strain evidence="5 6">OO99</strain>
    </source>
</reference>
<gene>
    <name evidence="5" type="ORF">CIT37_07735</name>
</gene>
<keyword evidence="1" id="KW-0229">DNA integration</keyword>
<dbReference type="AlphaFoldDB" id="A0A2U8P2Z9"/>
<dbReference type="PANTHER" id="PTHR30349">
    <property type="entry name" value="PHAGE INTEGRASE-RELATED"/>
    <property type="match status" value="1"/>
</dbReference>
<dbReference type="InterPro" id="IPR011010">
    <property type="entry name" value="DNA_brk_join_enz"/>
</dbReference>
<dbReference type="KEGG" id="bot:CIT37_07735"/>
<dbReference type="Gene3D" id="1.10.150.130">
    <property type="match status" value="1"/>
</dbReference>
<dbReference type="EMBL" id="CP029425">
    <property type="protein sequence ID" value="AWL92101.1"/>
    <property type="molecule type" value="Genomic_DNA"/>
</dbReference>
<evidence type="ECO:0000256" key="3">
    <source>
        <dbReference type="ARBA" id="ARBA00023172"/>
    </source>
</evidence>
<evidence type="ECO:0000259" key="4">
    <source>
        <dbReference type="PROSITE" id="PS51898"/>
    </source>
</evidence>
<dbReference type="InterPro" id="IPR013762">
    <property type="entry name" value="Integrase-like_cat_sf"/>
</dbReference>
<accession>A0A2U8P2Z9</accession>
<dbReference type="Gene3D" id="1.10.443.10">
    <property type="entry name" value="Intergrase catalytic core"/>
    <property type="match status" value="1"/>
</dbReference>
<sequence>MPHESATQTMVSLKFSMSQRAGSTVPQFRIRVPTKIVDRLRGKRVLLSISTPDDYPFVRTVTIGSDVAFSLGTDDRTIAEARQANALDHLRRLFDLTEAAPISLSHKDMVALSGETYRLYQEIHRDNPGEPDAWMYHKALSRAALEGRIKNPPPAALMPNEVNTATELFGTGDLTAAVNAFPADQYDALEDRFGLLADWVLIRQRIHLNPNDRQRFLRLVGMASLDAGWQLRRNAEGDYSPDPKAQRFPAIESVAAIKPRQTITGLLDLWWAEAKATGRSRTTYDTYKGAVDRLVKHLGHDDANRVTEQDMLAFKDARLKVVTAKTLKDGDLPGIKSVLGWAVDNRKLANNPADAIKVKAEKKIRTRSKGFTDQEAGAIFDACCTYVQKQKEDPRTAAAKRWAPLIACYTGCRIAEALQLRKEDVRDESGHHVFDLNPLAGSIKTGTYRLVPVHPHLIELGLLRFVAGSGNGPLFAKGSYKRVLDFVRAVVTDERVQPNHAWRHRLKSVSRNLGFDPRVVDAIQGHAARTSGEDYGDVSVIAMARVINAIPRIAKNAPGRIG</sequence>
<protein>
    <recommendedName>
        <fullName evidence="4">Tyr recombinase domain-containing protein</fullName>
    </recommendedName>
</protein>
<keyword evidence="3" id="KW-0233">DNA recombination</keyword>
<keyword evidence="2" id="KW-0238">DNA-binding</keyword>
<organism evidence="5 6">
    <name type="scientific">Bradyrhizobium ottawaense</name>
    <dbReference type="NCBI Taxonomy" id="931866"/>
    <lineage>
        <taxon>Bacteria</taxon>
        <taxon>Pseudomonadati</taxon>
        <taxon>Pseudomonadota</taxon>
        <taxon>Alphaproteobacteria</taxon>
        <taxon>Hyphomicrobiales</taxon>
        <taxon>Nitrobacteraceae</taxon>
        <taxon>Bradyrhizobium</taxon>
    </lineage>
</organism>
<dbReference type="GO" id="GO:0003677">
    <property type="term" value="F:DNA binding"/>
    <property type="evidence" value="ECO:0007669"/>
    <property type="project" value="UniProtKB-KW"/>
</dbReference>
<reference evidence="5 6" key="2">
    <citation type="journal article" date="2017" name="Syst. Appl. Microbiol.">
        <title>Soybeans inoculated with root zone soils of Canadian native legumes harbour diverse and novel Bradyrhizobium spp. that possess agricultural potential.</title>
        <authorList>
            <person name="Bromfield E.S.P."/>
            <person name="Cloutier S."/>
            <person name="Tambong J.T."/>
            <person name="Tran Thi T.V."/>
        </authorList>
    </citation>
    <scope>NUCLEOTIDE SEQUENCE [LARGE SCALE GENOMIC DNA]</scope>
    <source>
        <strain evidence="5 6">OO99</strain>
    </source>
</reference>
<dbReference type="GO" id="GO:0006310">
    <property type="term" value="P:DNA recombination"/>
    <property type="evidence" value="ECO:0007669"/>
    <property type="project" value="UniProtKB-KW"/>
</dbReference>
<evidence type="ECO:0000256" key="2">
    <source>
        <dbReference type="ARBA" id="ARBA00023125"/>
    </source>
</evidence>
<evidence type="ECO:0000313" key="5">
    <source>
        <dbReference type="EMBL" id="AWL92101.1"/>
    </source>
</evidence>
<evidence type="ECO:0000313" key="6">
    <source>
        <dbReference type="Proteomes" id="UP000215703"/>
    </source>
</evidence>
<dbReference type="Proteomes" id="UP000215703">
    <property type="component" value="Chromosome"/>
</dbReference>
<dbReference type="PANTHER" id="PTHR30349:SF88">
    <property type="entry name" value="BLL1584 PROTEIN"/>
    <property type="match status" value="1"/>
</dbReference>
<dbReference type="PROSITE" id="PS51898">
    <property type="entry name" value="TYR_RECOMBINASE"/>
    <property type="match status" value="1"/>
</dbReference>
<proteinExistence type="predicted"/>
<dbReference type="GO" id="GO:0015074">
    <property type="term" value="P:DNA integration"/>
    <property type="evidence" value="ECO:0007669"/>
    <property type="project" value="UniProtKB-KW"/>
</dbReference>
<evidence type="ECO:0000256" key="1">
    <source>
        <dbReference type="ARBA" id="ARBA00022908"/>
    </source>
</evidence>
<dbReference type="InterPro" id="IPR002104">
    <property type="entry name" value="Integrase_catalytic"/>
</dbReference>